<dbReference type="SUPFAM" id="SSF53383">
    <property type="entry name" value="PLP-dependent transferases"/>
    <property type="match status" value="1"/>
</dbReference>
<dbReference type="InterPro" id="IPR015424">
    <property type="entry name" value="PyrdxlP-dep_Trfase"/>
</dbReference>
<evidence type="ECO:0000256" key="5">
    <source>
        <dbReference type="PIRNR" id="PIRNR038940"/>
    </source>
</evidence>
<dbReference type="InterPro" id="IPR015422">
    <property type="entry name" value="PyrdxlP-dep_Trfase_small"/>
</dbReference>
<dbReference type="InterPro" id="IPR001597">
    <property type="entry name" value="ArAA_b-elim_lyase/Thr_aldolase"/>
</dbReference>
<reference evidence="7 8" key="1">
    <citation type="journal article" date="2014" name="BMC Genomics">
        <title>Architecture and functions of a multipartite genome of the methylotrophic bacterium Paracoccus aminophilus JCM 7686, containing primary and secondary chromids.</title>
        <authorList>
            <person name="Dziewit L."/>
            <person name="Czarnecki J."/>
            <person name="Wibberg D."/>
            <person name="Radlinska M."/>
            <person name="Mrozek P."/>
            <person name="Szymczak M."/>
            <person name="Schluter A."/>
            <person name="Puhler A."/>
            <person name="Bartosik D."/>
        </authorList>
    </citation>
    <scope>NUCLEOTIDE SEQUENCE [LARGE SCALE GENOMIC DNA]</scope>
    <source>
        <strain evidence="7">JCM 7686</strain>
    </source>
</reference>
<comment type="function">
    <text evidence="5">Catalyzes the cleavage of L-allo-threonine and L-threonine to glycine and acetaldehyde.</text>
</comment>
<evidence type="ECO:0000256" key="1">
    <source>
        <dbReference type="ARBA" id="ARBA00001933"/>
    </source>
</evidence>
<evidence type="ECO:0000313" key="8">
    <source>
        <dbReference type="Proteomes" id="UP000015480"/>
    </source>
</evidence>
<feature type="domain" description="Aromatic amino acid beta-eliminating lyase/threonine aldolase" evidence="6">
    <location>
        <begin position="3"/>
        <end position="291"/>
    </location>
</feature>
<evidence type="ECO:0000256" key="3">
    <source>
        <dbReference type="ARBA" id="ARBA00011881"/>
    </source>
</evidence>
<accession>S5XMG5</accession>
<dbReference type="InterPro" id="IPR015421">
    <property type="entry name" value="PyrdxlP-dep_Trfase_major"/>
</dbReference>
<dbReference type="Pfam" id="PF01212">
    <property type="entry name" value="Beta_elim_lyase"/>
    <property type="match status" value="1"/>
</dbReference>
<dbReference type="PATRIC" id="fig|1367847.3.peg.1354"/>
<dbReference type="eggNOG" id="COG2008">
    <property type="taxonomic scope" value="Bacteria"/>
</dbReference>
<gene>
    <name evidence="7" type="ORF">JCM7686_1383</name>
</gene>
<comment type="catalytic activity">
    <reaction evidence="5">
        <text>L-allo-threonine = acetaldehyde + glycine</text>
        <dbReference type="Rhea" id="RHEA:26209"/>
        <dbReference type="ChEBI" id="CHEBI:15343"/>
        <dbReference type="ChEBI" id="CHEBI:57305"/>
        <dbReference type="ChEBI" id="CHEBI:58585"/>
        <dbReference type="EC" id="4.1.2.48"/>
    </reaction>
</comment>
<evidence type="ECO:0000313" key="7">
    <source>
        <dbReference type="EMBL" id="AGT08484.1"/>
    </source>
</evidence>
<dbReference type="KEGG" id="pami:JCM7686_1383"/>
<dbReference type="GO" id="GO:0008732">
    <property type="term" value="F:L-allo-threonine aldolase activity"/>
    <property type="evidence" value="ECO:0007669"/>
    <property type="project" value="RHEA"/>
</dbReference>
<organism evidence="7 8">
    <name type="scientific">Paracoccus aminophilus JCM 7686</name>
    <dbReference type="NCBI Taxonomy" id="1367847"/>
    <lineage>
        <taxon>Bacteria</taxon>
        <taxon>Pseudomonadati</taxon>
        <taxon>Pseudomonadota</taxon>
        <taxon>Alphaproteobacteria</taxon>
        <taxon>Rhodobacterales</taxon>
        <taxon>Paracoccaceae</taxon>
        <taxon>Paracoccus</taxon>
    </lineage>
</organism>
<dbReference type="PANTHER" id="PTHR48097">
    <property type="entry name" value="L-THREONINE ALDOLASE-RELATED"/>
    <property type="match status" value="1"/>
</dbReference>
<dbReference type="Proteomes" id="UP000015480">
    <property type="component" value="Chromosome"/>
</dbReference>
<dbReference type="AlphaFoldDB" id="S5XMG5"/>
<dbReference type="PANTHER" id="PTHR48097:SF5">
    <property type="entry name" value="LOW SPECIFICITY L-THREONINE ALDOLASE"/>
    <property type="match status" value="1"/>
</dbReference>
<evidence type="ECO:0000256" key="4">
    <source>
        <dbReference type="ARBA" id="ARBA00022898"/>
    </source>
</evidence>
<dbReference type="GO" id="GO:0006567">
    <property type="term" value="P:L-threonine catabolic process"/>
    <property type="evidence" value="ECO:0007669"/>
    <property type="project" value="UniProtKB-UniRule"/>
</dbReference>
<protein>
    <recommendedName>
        <fullName evidence="5">L-threonine aldolase</fullName>
        <ecNumber evidence="5">4.1.2.48</ecNumber>
    </recommendedName>
</protein>
<name>S5XMG5_PARAH</name>
<dbReference type="EMBL" id="CP006650">
    <property type="protein sequence ID" value="AGT08484.1"/>
    <property type="molecule type" value="Genomic_DNA"/>
</dbReference>
<dbReference type="RefSeq" id="WP_020950122.1">
    <property type="nucleotide sequence ID" value="NC_022041.1"/>
</dbReference>
<dbReference type="Gene3D" id="3.90.1150.10">
    <property type="entry name" value="Aspartate Aminotransferase, domain 1"/>
    <property type="match status" value="1"/>
</dbReference>
<dbReference type="Gene3D" id="3.40.640.10">
    <property type="entry name" value="Type I PLP-dependent aspartate aminotransferase-like (Major domain)"/>
    <property type="match status" value="1"/>
</dbReference>
<keyword evidence="5 7" id="KW-0456">Lyase</keyword>
<dbReference type="HOGENOM" id="CLU_049619_0_0_5"/>
<comment type="similarity">
    <text evidence="2 5">Belongs to the threonine aldolase family.</text>
</comment>
<evidence type="ECO:0000256" key="2">
    <source>
        <dbReference type="ARBA" id="ARBA00006966"/>
    </source>
</evidence>
<dbReference type="PIRSF" id="PIRSF038940">
    <property type="entry name" value="Low_specificity_LTA"/>
    <property type="match status" value="1"/>
</dbReference>
<comment type="cofactor">
    <cofactor evidence="1 5">
        <name>pyridoxal 5'-phosphate</name>
        <dbReference type="ChEBI" id="CHEBI:597326"/>
    </cofactor>
</comment>
<comment type="subunit">
    <text evidence="3">Homotetramer.</text>
</comment>
<sequence length="348" mass="36897">MNFASDNTGRVHPKVMAALAAANEGNLPSYGTDAITRAAQDRLRDVLDAPDAAVHFVSTGTAANALSLSLMAPGWGRVFCHESAHIQTSETGAPEFFMGGGKLLLVEGEGGKMTPESFAEALKRAGGDSVHAGQNAGLSLTNATEWGRVYQASEVAALAAAAREIGLPVHMDGARFANAVAGQNASPAEMTWRAGVDILSFGGTKNGCMGAEAVVLFDPEKSMEFEYRRKRGGHLFSKHRYLAAQMLALLDGGLWLEIAGHANTMARELANGLSGIAGVTLDQPVESNGVFANFPVEMIERLAEAGASFHYWPNEPEGEESHASLRFICGWDTRPEEVEAVLSLLRQG</sequence>
<keyword evidence="4 5" id="KW-0663">Pyridoxal phosphate</keyword>
<comment type="catalytic activity">
    <reaction evidence="5">
        <text>L-threonine = acetaldehyde + glycine</text>
        <dbReference type="Rhea" id="RHEA:19625"/>
        <dbReference type="ChEBI" id="CHEBI:15343"/>
        <dbReference type="ChEBI" id="CHEBI:57305"/>
        <dbReference type="ChEBI" id="CHEBI:57926"/>
        <dbReference type="EC" id="4.1.2.48"/>
    </reaction>
</comment>
<evidence type="ECO:0000259" key="6">
    <source>
        <dbReference type="Pfam" id="PF01212"/>
    </source>
</evidence>
<dbReference type="STRING" id="1367847.JCM7686_1383"/>
<dbReference type="OrthoDB" id="9774495at2"/>
<dbReference type="InterPro" id="IPR026273">
    <property type="entry name" value="Low_specificity_L-TA_bact"/>
</dbReference>
<dbReference type="EC" id="4.1.2.48" evidence="5"/>
<proteinExistence type="inferred from homology"/>
<keyword evidence="8" id="KW-1185">Reference proteome</keyword>